<sequence>MAGTATPSNEQVHTVSLKVLVGKKNNKVLFAEAKKDFVDVLLSFLTLPLGTIARLVAKESNIKPVKVGSLSTLYESLSHLEEVHFRTKTCKEMLLQPRNSMESYCRQMKLNIDDTEPTQYFICDKWECSRKKNGSRLSIFRNQRCHCGDLLKMVITPENNISKEEGFVKKNATFIVFDDLYITPNVFGASVKNLFKKNGIDDMEDVKEETVLISKKEVVDLLKLSLVSNTPMTDFILKKEQCLYKFTPTKEYEFVIGEVSSDEVRQIVVKVQQRKSDGTFLFVEADEKFVDFLYSFLTLPLGGVLHMLEGFSSVSCLDKLYGSMTELSSEKYLSSQQGLKDKLANPKCAPLFNLSKQILPIVAESLPAFYCHPHKFPVISSYAGEIYAPLDIVDPKSPSGESSSSEGFVEGPAMFMVTDDLDVTPMSSISVVSYLNRLKVPLSDLEERVIKIGVKEGLRILKASLTSTYALSDALKDLIKITQEEN</sequence>
<protein>
    <recommendedName>
        <fullName evidence="3">DUF674 domain-containing protein</fullName>
    </recommendedName>
</protein>
<dbReference type="PANTHER" id="PTHR33103">
    <property type="entry name" value="OS01G0153900 PROTEIN"/>
    <property type="match status" value="1"/>
</dbReference>
<dbReference type="Pfam" id="PF05056">
    <property type="entry name" value="DUF674"/>
    <property type="match status" value="1"/>
</dbReference>
<dbReference type="PANTHER" id="PTHR33103:SF27">
    <property type="entry name" value="OS04G0594700 PROTEIN"/>
    <property type="match status" value="1"/>
</dbReference>
<evidence type="ECO:0000313" key="1">
    <source>
        <dbReference type="EMBL" id="RZB52748.1"/>
    </source>
</evidence>
<dbReference type="Proteomes" id="UP000289340">
    <property type="component" value="Chromosome 18"/>
</dbReference>
<name>A0A445FV03_GLYSO</name>
<accession>A0A445FV03</accession>
<dbReference type="EMBL" id="QZWG01000018">
    <property type="protein sequence ID" value="RZB52748.1"/>
    <property type="molecule type" value="Genomic_DNA"/>
</dbReference>
<reference evidence="1 2" key="1">
    <citation type="submission" date="2018-09" db="EMBL/GenBank/DDBJ databases">
        <title>A high-quality reference genome of wild soybean provides a powerful tool to mine soybean genomes.</title>
        <authorList>
            <person name="Xie M."/>
            <person name="Chung C.Y.L."/>
            <person name="Li M.-W."/>
            <person name="Wong F.-L."/>
            <person name="Chan T.-F."/>
            <person name="Lam H.-M."/>
        </authorList>
    </citation>
    <scope>NUCLEOTIDE SEQUENCE [LARGE SCALE GENOMIC DNA]</scope>
    <source>
        <strain evidence="2">cv. W05</strain>
        <tissue evidence="1">Hypocotyl of etiolated seedlings</tissue>
    </source>
</reference>
<dbReference type="AlphaFoldDB" id="A0A445FV03"/>
<dbReference type="InterPro" id="IPR007750">
    <property type="entry name" value="DUF674"/>
</dbReference>
<dbReference type="Gramene" id="XM_028359391.1">
    <property type="protein sequence ID" value="XP_028215192.1"/>
    <property type="gene ID" value="LOC114397324"/>
</dbReference>
<evidence type="ECO:0000313" key="2">
    <source>
        <dbReference type="Proteomes" id="UP000289340"/>
    </source>
</evidence>
<evidence type="ECO:0008006" key="3">
    <source>
        <dbReference type="Google" id="ProtNLM"/>
    </source>
</evidence>
<comment type="caution">
    <text evidence="1">The sequence shown here is derived from an EMBL/GenBank/DDBJ whole genome shotgun (WGS) entry which is preliminary data.</text>
</comment>
<gene>
    <name evidence="1" type="ORF">D0Y65_048998</name>
</gene>
<proteinExistence type="predicted"/>
<organism evidence="1 2">
    <name type="scientific">Glycine soja</name>
    <name type="common">Wild soybean</name>
    <dbReference type="NCBI Taxonomy" id="3848"/>
    <lineage>
        <taxon>Eukaryota</taxon>
        <taxon>Viridiplantae</taxon>
        <taxon>Streptophyta</taxon>
        <taxon>Embryophyta</taxon>
        <taxon>Tracheophyta</taxon>
        <taxon>Spermatophyta</taxon>
        <taxon>Magnoliopsida</taxon>
        <taxon>eudicotyledons</taxon>
        <taxon>Gunneridae</taxon>
        <taxon>Pentapetalae</taxon>
        <taxon>rosids</taxon>
        <taxon>fabids</taxon>
        <taxon>Fabales</taxon>
        <taxon>Fabaceae</taxon>
        <taxon>Papilionoideae</taxon>
        <taxon>50 kb inversion clade</taxon>
        <taxon>NPAAA clade</taxon>
        <taxon>indigoferoid/millettioid clade</taxon>
        <taxon>Phaseoleae</taxon>
        <taxon>Glycine</taxon>
        <taxon>Glycine subgen. Soja</taxon>
    </lineage>
</organism>
<keyword evidence="2" id="KW-1185">Reference proteome</keyword>